<dbReference type="PANTHER" id="PTHR43792:SF8">
    <property type="entry name" value="[RIBOSOMAL PROTEIN US5]-ALANINE N-ACETYLTRANSFERASE"/>
    <property type="match status" value="1"/>
</dbReference>
<dbReference type="InterPro" id="IPR051531">
    <property type="entry name" value="N-acetyltransferase"/>
</dbReference>
<evidence type="ECO:0000256" key="3">
    <source>
        <dbReference type="ARBA" id="ARBA00038502"/>
    </source>
</evidence>
<dbReference type="EMBL" id="JBEQCT010000006">
    <property type="protein sequence ID" value="MFM2485913.1"/>
    <property type="molecule type" value="Genomic_DNA"/>
</dbReference>
<dbReference type="EC" id="2.3.1.-" evidence="5"/>
<evidence type="ECO:0000259" key="4">
    <source>
        <dbReference type="PROSITE" id="PS51186"/>
    </source>
</evidence>
<protein>
    <submittedName>
        <fullName evidence="5">GNAT family N-acetyltransferase</fullName>
        <ecNumber evidence="5">2.3.1.-</ecNumber>
    </submittedName>
</protein>
<dbReference type="InterPro" id="IPR016181">
    <property type="entry name" value="Acyl_CoA_acyltransferase"/>
</dbReference>
<organism evidence="5 6">
    <name type="scientific">Celerinatantimonas yamalensis</name>
    <dbReference type="NCBI Taxonomy" id="559956"/>
    <lineage>
        <taxon>Bacteria</taxon>
        <taxon>Pseudomonadati</taxon>
        <taxon>Pseudomonadota</taxon>
        <taxon>Gammaproteobacteria</taxon>
        <taxon>Celerinatantimonadaceae</taxon>
        <taxon>Celerinatantimonas</taxon>
    </lineage>
</organism>
<evidence type="ECO:0000313" key="5">
    <source>
        <dbReference type="EMBL" id="MFM2485913.1"/>
    </source>
</evidence>
<reference evidence="5 6" key="1">
    <citation type="journal article" date="2013" name="Int. J. Syst. Evol. Microbiol.">
        <title>Celerinatantimonas yamalensis sp. nov., a cold-adapted diazotrophic bacterium from a cold permafrost brine.</title>
        <authorList>
            <person name="Shcherbakova V."/>
            <person name="Chuvilskaya N."/>
            <person name="Rivkina E."/>
            <person name="Demidov N."/>
            <person name="Uchaeva V."/>
            <person name="Suetin S."/>
            <person name="Suzina N."/>
            <person name="Gilichinsky D."/>
        </authorList>
    </citation>
    <scope>NUCLEOTIDE SEQUENCE [LARGE SCALE GENOMIC DNA]</scope>
    <source>
        <strain evidence="5 6">C7</strain>
    </source>
</reference>
<dbReference type="InterPro" id="IPR000182">
    <property type="entry name" value="GNAT_dom"/>
</dbReference>
<keyword evidence="1 5" id="KW-0808">Transferase</keyword>
<dbReference type="RefSeq" id="WP_408624175.1">
    <property type="nucleotide sequence ID" value="NZ_JBEQCT010000006.1"/>
</dbReference>
<keyword evidence="6" id="KW-1185">Reference proteome</keyword>
<dbReference type="Proteomes" id="UP001629953">
    <property type="component" value="Unassembled WGS sequence"/>
</dbReference>
<evidence type="ECO:0000313" key="6">
    <source>
        <dbReference type="Proteomes" id="UP001629953"/>
    </source>
</evidence>
<dbReference type="GO" id="GO:0016746">
    <property type="term" value="F:acyltransferase activity"/>
    <property type="evidence" value="ECO:0007669"/>
    <property type="project" value="UniProtKB-KW"/>
</dbReference>
<feature type="domain" description="N-acetyltransferase" evidence="4">
    <location>
        <begin position="24"/>
        <end position="180"/>
    </location>
</feature>
<keyword evidence="2 5" id="KW-0012">Acyltransferase</keyword>
<accession>A0ABW9GA55</accession>
<dbReference type="PANTHER" id="PTHR43792">
    <property type="entry name" value="GNAT FAMILY, PUTATIVE (AFU_ORTHOLOGUE AFUA_3G00765)-RELATED-RELATED"/>
    <property type="match status" value="1"/>
</dbReference>
<evidence type="ECO:0000256" key="1">
    <source>
        <dbReference type="ARBA" id="ARBA00022679"/>
    </source>
</evidence>
<proteinExistence type="inferred from homology"/>
<sequence length="184" mass="20710">MSIHVVTERAQVVLLQPGLAPLLADYRLRNRDHLGPWEPPRSEAYYSLKQTRENVAGMLMLYEQGAGMPLVALDRSGQQVIATVNVSNIVRGIFQAAHLGYGLDATLQGQGYMREILSAAIPMIFKQLKLHRLMANYIPTNHRSGAVLKHLGFTEEGLAKDYLFINGQWRDHILTAKVNPDFRF</sequence>
<dbReference type="Pfam" id="PF13302">
    <property type="entry name" value="Acetyltransf_3"/>
    <property type="match status" value="1"/>
</dbReference>
<evidence type="ECO:0000256" key="2">
    <source>
        <dbReference type="ARBA" id="ARBA00023315"/>
    </source>
</evidence>
<dbReference type="Gene3D" id="3.40.630.30">
    <property type="match status" value="1"/>
</dbReference>
<dbReference type="PROSITE" id="PS51186">
    <property type="entry name" value="GNAT"/>
    <property type="match status" value="1"/>
</dbReference>
<dbReference type="SUPFAM" id="SSF55729">
    <property type="entry name" value="Acyl-CoA N-acyltransferases (Nat)"/>
    <property type="match status" value="1"/>
</dbReference>
<comment type="caution">
    <text evidence="5">The sequence shown here is derived from an EMBL/GenBank/DDBJ whole genome shotgun (WGS) entry which is preliminary data.</text>
</comment>
<comment type="similarity">
    <text evidence="3">Belongs to the acetyltransferase family. RimJ subfamily.</text>
</comment>
<gene>
    <name evidence="5" type="ORF">ABUE30_12755</name>
</gene>
<name>A0ABW9GA55_9GAMM</name>